<reference evidence="3 5" key="2">
    <citation type="submission" date="2017-02" db="EMBL/GenBank/DDBJ databases">
        <authorList>
            <person name="Peterson S.W."/>
        </authorList>
    </citation>
    <scope>NUCLEOTIDE SEQUENCE [LARGE SCALE GENOMIC DNA]</scope>
    <source>
        <strain evidence="3 5">ATCC 700135</strain>
    </source>
</reference>
<keyword evidence="1" id="KW-0812">Transmembrane</keyword>
<gene>
    <name evidence="2" type="ORF">HQ35_09540</name>
    <name evidence="3" type="ORF">SAMN02745205_01764</name>
</gene>
<evidence type="ECO:0000256" key="1">
    <source>
        <dbReference type="SAM" id="Phobius"/>
    </source>
</evidence>
<evidence type="ECO:0000313" key="5">
    <source>
        <dbReference type="Proteomes" id="UP000189956"/>
    </source>
</evidence>
<dbReference type="Pfam" id="PF15562">
    <property type="entry name" value="Imm17"/>
    <property type="match status" value="1"/>
</dbReference>
<dbReference type="Proteomes" id="UP000030125">
    <property type="component" value="Unassembled WGS sequence"/>
</dbReference>
<dbReference type="AlphaFoldDB" id="A0A099WUI1"/>
<dbReference type="EMBL" id="JQJD01000060">
    <property type="protein sequence ID" value="KGN78465.1"/>
    <property type="molecule type" value="Genomic_DNA"/>
</dbReference>
<dbReference type="Proteomes" id="UP000189956">
    <property type="component" value="Unassembled WGS sequence"/>
</dbReference>
<dbReference type="EMBL" id="FUWL01000017">
    <property type="protein sequence ID" value="SJZ73691.1"/>
    <property type="molecule type" value="Genomic_DNA"/>
</dbReference>
<sequence>MSPVTLIRIVLVVMFILPGSISFVAGVTGSRWFFSSQGTKYFRGTFGLMGARIFYTLLGLLLIACGIYGLIDPEHLLRR</sequence>
<reference evidence="2 4" key="1">
    <citation type="submission" date="2014-08" db="EMBL/GenBank/DDBJ databases">
        <title>Porphyromonas cangingivalis strain:COT-109_OH1386 Genome sequencing.</title>
        <authorList>
            <person name="Wallis C."/>
            <person name="Deusch O."/>
            <person name="O'Flynn C."/>
            <person name="Davis I."/>
            <person name="Jospin G."/>
            <person name="Darling A.E."/>
            <person name="Coil D.A."/>
            <person name="Alexiev A."/>
            <person name="Horsfall A."/>
            <person name="Kirkwood N."/>
            <person name="Harris S."/>
            <person name="Eisen J.A."/>
        </authorList>
    </citation>
    <scope>NUCLEOTIDE SEQUENCE [LARGE SCALE GENOMIC DNA]</scope>
    <source>
        <strain evidence="4">COT-109 OH1386</strain>
        <strain evidence="2">COT-109_OH1386</strain>
    </source>
</reference>
<dbReference type="InterPro" id="IPR029087">
    <property type="entry name" value="Imm17"/>
</dbReference>
<feature type="transmembrane region" description="Helical" evidence="1">
    <location>
        <begin position="46"/>
        <end position="71"/>
    </location>
</feature>
<evidence type="ECO:0000313" key="2">
    <source>
        <dbReference type="EMBL" id="KGN78465.1"/>
    </source>
</evidence>
<organism evidence="2 4">
    <name type="scientific">Porphyromonas cangingivalis</name>
    <dbReference type="NCBI Taxonomy" id="36874"/>
    <lineage>
        <taxon>Bacteria</taxon>
        <taxon>Pseudomonadati</taxon>
        <taxon>Bacteroidota</taxon>
        <taxon>Bacteroidia</taxon>
        <taxon>Bacteroidales</taxon>
        <taxon>Porphyromonadaceae</taxon>
        <taxon>Porphyromonas</taxon>
    </lineage>
</organism>
<name>A0A099WUI1_PORCN</name>
<feature type="transmembrane region" description="Helical" evidence="1">
    <location>
        <begin position="6"/>
        <end position="34"/>
    </location>
</feature>
<evidence type="ECO:0000313" key="3">
    <source>
        <dbReference type="EMBL" id="SJZ73691.1"/>
    </source>
</evidence>
<evidence type="ECO:0000313" key="4">
    <source>
        <dbReference type="Proteomes" id="UP000030125"/>
    </source>
</evidence>
<dbReference type="STRING" id="36874.HQ34_06805"/>
<proteinExistence type="predicted"/>
<protein>
    <submittedName>
        <fullName evidence="3">DoxX protein</fullName>
    </submittedName>
</protein>
<accession>A0A099WUI1</accession>
<keyword evidence="1" id="KW-0472">Membrane</keyword>
<dbReference type="RefSeq" id="WP_025838292.1">
    <property type="nucleotide sequence ID" value="NZ_CALTZT010000029.1"/>
</dbReference>
<dbReference type="OrthoDB" id="1014865at2"/>
<keyword evidence="1" id="KW-1133">Transmembrane helix</keyword>
<keyword evidence="4" id="KW-1185">Reference proteome</keyword>